<dbReference type="AlphaFoldDB" id="A0A8E0RSL0"/>
<dbReference type="EMBL" id="LUCM01005730">
    <property type="protein sequence ID" value="KAA0192369.1"/>
    <property type="molecule type" value="Genomic_DNA"/>
</dbReference>
<sequence length="279" mass="31620">MQEKSNSHRESVYTVSVIGYAGSTTEHVRVGKSCLIHRFLSHTPYSEDHLSIISRSDFDGEVVGGSHWLYWGDCNINTSHACGHLRIIEQCEFLDDLLYSPLSSPAPYVDRCLEREITVSSRKLAYICKNQLGDESSFPRSYINVGNIHVSAFMFAYDITLDGSAAFHQAAFLQKALKELSRMDVPLVLVTTKHDCSWSPIAESLLTISLNEKIKKRWIERRFRLVETSARSNINVEEAFQSVFLIASGKCTPKIYKPSNGSLEQRMKSLAIRLRRPLQ</sequence>
<protein>
    <submittedName>
        <fullName evidence="1">Uncharacterized protein</fullName>
    </submittedName>
</protein>
<dbReference type="Proteomes" id="UP000728185">
    <property type="component" value="Unassembled WGS sequence"/>
</dbReference>
<evidence type="ECO:0000313" key="1">
    <source>
        <dbReference type="EMBL" id="KAA0192369.1"/>
    </source>
</evidence>
<evidence type="ECO:0000313" key="2">
    <source>
        <dbReference type="Proteomes" id="UP000728185"/>
    </source>
</evidence>
<dbReference type="GO" id="GO:0050770">
    <property type="term" value="P:regulation of axonogenesis"/>
    <property type="evidence" value="ECO:0007669"/>
    <property type="project" value="TreeGrafter"/>
</dbReference>
<dbReference type="GO" id="GO:0005829">
    <property type="term" value="C:cytosol"/>
    <property type="evidence" value="ECO:0007669"/>
    <property type="project" value="TreeGrafter"/>
</dbReference>
<dbReference type="PANTHER" id="PTHR46005">
    <property type="entry name" value="RHO GTPASE-ACTIVATING PROTEIN 190"/>
    <property type="match status" value="1"/>
</dbReference>
<dbReference type="GO" id="GO:0005525">
    <property type="term" value="F:GTP binding"/>
    <property type="evidence" value="ECO:0007669"/>
    <property type="project" value="InterPro"/>
</dbReference>
<gene>
    <name evidence="1" type="ORF">FBUS_11248</name>
</gene>
<dbReference type="InterPro" id="IPR001806">
    <property type="entry name" value="Small_GTPase"/>
</dbReference>
<name>A0A8E0RSL0_9TREM</name>
<organism evidence="1 2">
    <name type="scientific">Fasciolopsis buskii</name>
    <dbReference type="NCBI Taxonomy" id="27845"/>
    <lineage>
        <taxon>Eukaryota</taxon>
        <taxon>Metazoa</taxon>
        <taxon>Spiralia</taxon>
        <taxon>Lophotrochozoa</taxon>
        <taxon>Platyhelminthes</taxon>
        <taxon>Trematoda</taxon>
        <taxon>Digenea</taxon>
        <taxon>Plagiorchiida</taxon>
        <taxon>Echinostomata</taxon>
        <taxon>Echinostomatoidea</taxon>
        <taxon>Fasciolidae</taxon>
        <taxon>Fasciolopsis</taxon>
    </lineage>
</organism>
<keyword evidence="2" id="KW-1185">Reference proteome</keyword>
<dbReference type="PANTHER" id="PTHR46005:SF4">
    <property type="entry name" value="RHO GTPASE-ACTIVATING PROTEIN 190"/>
    <property type="match status" value="1"/>
</dbReference>
<reference evidence="1" key="1">
    <citation type="submission" date="2019-05" db="EMBL/GenBank/DDBJ databases">
        <title>Annotation for the trematode Fasciolopsis buski.</title>
        <authorList>
            <person name="Choi Y.-J."/>
        </authorList>
    </citation>
    <scope>NUCLEOTIDE SEQUENCE</scope>
    <source>
        <strain evidence="1">HT</strain>
        <tissue evidence="1">Whole worm</tissue>
    </source>
</reference>
<dbReference type="GO" id="GO:0007266">
    <property type="term" value="P:Rho protein signal transduction"/>
    <property type="evidence" value="ECO:0007669"/>
    <property type="project" value="TreeGrafter"/>
</dbReference>
<dbReference type="InterPro" id="IPR027417">
    <property type="entry name" value="P-loop_NTPase"/>
</dbReference>
<dbReference type="SUPFAM" id="SSF52540">
    <property type="entry name" value="P-loop containing nucleoside triphosphate hydrolases"/>
    <property type="match status" value="1"/>
</dbReference>
<dbReference type="PRINTS" id="PR00449">
    <property type="entry name" value="RASTRNSFRMNG"/>
</dbReference>
<dbReference type="GO" id="GO:0008361">
    <property type="term" value="P:regulation of cell size"/>
    <property type="evidence" value="ECO:0007669"/>
    <property type="project" value="TreeGrafter"/>
</dbReference>
<proteinExistence type="predicted"/>
<dbReference type="Gene3D" id="3.40.50.300">
    <property type="entry name" value="P-loop containing nucleotide triphosphate hydrolases"/>
    <property type="match status" value="1"/>
</dbReference>
<accession>A0A8E0RSL0</accession>
<dbReference type="GO" id="GO:0005096">
    <property type="term" value="F:GTPase activator activity"/>
    <property type="evidence" value="ECO:0007669"/>
    <property type="project" value="TreeGrafter"/>
</dbReference>
<comment type="caution">
    <text evidence="1">The sequence shown here is derived from an EMBL/GenBank/DDBJ whole genome shotgun (WGS) entry which is preliminary data.</text>
</comment>
<dbReference type="OrthoDB" id="9994905at2759"/>
<dbReference type="GO" id="GO:0003924">
    <property type="term" value="F:GTPase activity"/>
    <property type="evidence" value="ECO:0007669"/>
    <property type="project" value="InterPro"/>
</dbReference>
<dbReference type="Pfam" id="PF00071">
    <property type="entry name" value="Ras"/>
    <property type="match status" value="1"/>
</dbReference>
<dbReference type="InterPro" id="IPR051978">
    <property type="entry name" value="Rho-GAP_domain"/>
</dbReference>